<protein>
    <recommendedName>
        <fullName evidence="3">DUF4303 domain-containing protein</fullName>
    </recommendedName>
</protein>
<organism evidence="1 2">
    <name type="scientific">Paenibacillus lutimineralis</name>
    <dbReference type="NCBI Taxonomy" id="2707005"/>
    <lineage>
        <taxon>Bacteria</taxon>
        <taxon>Bacillati</taxon>
        <taxon>Bacillota</taxon>
        <taxon>Bacilli</taxon>
        <taxon>Bacillales</taxon>
        <taxon>Paenibacillaceae</taxon>
        <taxon>Paenibacillus</taxon>
    </lineage>
</organism>
<dbReference type="OrthoDB" id="2892164at2"/>
<dbReference type="KEGG" id="plut:EI981_20285"/>
<evidence type="ECO:0008006" key="3">
    <source>
        <dbReference type="Google" id="ProtNLM"/>
    </source>
</evidence>
<accession>A0A3Q9IAF2</accession>
<keyword evidence="2" id="KW-1185">Reference proteome</keyword>
<reference evidence="2" key="1">
    <citation type="submission" date="2018-12" db="EMBL/GenBank/DDBJ databases">
        <title>Complete genome sequence of Paenibacillus sp. MBLB1234.</title>
        <authorList>
            <person name="Nam Y.-D."/>
            <person name="Kang J."/>
            <person name="Chung W.-H."/>
            <person name="Park Y.S."/>
        </authorList>
    </citation>
    <scope>NUCLEOTIDE SEQUENCE [LARGE SCALE GENOMIC DNA]</scope>
    <source>
        <strain evidence="2">MBLB1234</strain>
    </source>
</reference>
<gene>
    <name evidence="1" type="ORF">EI981_20285</name>
</gene>
<evidence type="ECO:0000313" key="1">
    <source>
        <dbReference type="EMBL" id="AZS16563.1"/>
    </source>
</evidence>
<dbReference type="AlphaFoldDB" id="A0A3Q9IAF2"/>
<dbReference type="EMBL" id="CP034346">
    <property type="protein sequence ID" value="AZS16563.1"/>
    <property type="molecule type" value="Genomic_DNA"/>
</dbReference>
<dbReference type="RefSeq" id="WP_127001286.1">
    <property type="nucleotide sequence ID" value="NZ_CP034346.1"/>
</dbReference>
<sequence length="302" mass="35332">MIYDVHIGKLISGRRELEGKGVYLLCTTDRKIQEIPTFSPEDGVFVSREDMENALYDFCKSALSTYIDEGRNKDVYSFSIYTDSYHGSYVIYINNCSSLDQTVDTYYASYQEKYMKTNDEFYNRTRDQVLNSLKFAEGDYPFMFEEMPDYLEKYLNIFACIEQEAPGYLNIEQNYIFEKSIIDSELFLIAINVIHRLQDDLKQLDQTEDFIAYVSAADGVGGDYLTLSQLIRRCVPEDQLYKAMHDLKEKDSEFHSTIDAVRQLPVFQQIKHWVNIIEEGEFAEGSMRSFLRTDYEAYEQLV</sequence>
<evidence type="ECO:0000313" key="2">
    <source>
        <dbReference type="Proteomes" id="UP000270678"/>
    </source>
</evidence>
<dbReference type="Proteomes" id="UP000270678">
    <property type="component" value="Chromosome"/>
</dbReference>
<proteinExistence type="predicted"/>
<name>A0A3Q9IAF2_9BACL</name>